<proteinExistence type="predicted"/>
<dbReference type="GO" id="GO:0003824">
    <property type="term" value="F:catalytic activity"/>
    <property type="evidence" value="ECO:0007669"/>
    <property type="project" value="InterPro"/>
</dbReference>
<dbReference type="InterPro" id="IPR000073">
    <property type="entry name" value="AB_hydrolase_1"/>
</dbReference>
<dbReference type="Gene3D" id="3.40.50.1820">
    <property type="entry name" value="alpha/beta hydrolase"/>
    <property type="match status" value="1"/>
</dbReference>
<dbReference type="PANTHER" id="PTHR43194">
    <property type="entry name" value="HYDROLASE ALPHA/BETA FOLD FAMILY"/>
    <property type="match status" value="1"/>
</dbReference>
<protein>
    <recommendedName>
        <fullName evidence="2">AB hydrolase-1 domain-containing protein</fullName>
    </recommendedName>
</protein>
<evidence type="ECO:0000256" key="1">
    <source>
        <dbReference type="SAM" id="MobiDB-lite"/>
    </source>
</evidence>
<name>A0A7S3CBU7_9CHLO</name>
<dbReference type="PRINTS" id="PR00412">
    <property type="entry name" value="EPOXHYDRLASE"/>
</dbReference>
<gene>
    <name evidence="3" type="ORF">CROS1456_LOCUS4948</name>
</gene>
<dbReference type="PRINTS" id="PR00111">
    <property type="entry name" value="ABHYDROLASE"/>
</dbReference>
<dbReference type="Pfam" id="PF00561">
    <property type="entry name" value="Abhydrolase_1"/>
    <property type="match status" value="1"/>
</dbReference>
<evidence type="ECO:0000259" key="2">
    <source>
        <dbReference type="Pfam" id="PF00561"/>
    </source>
</evidence>
<dbReference type="InterPro" id="IPR029058">
    <property type="entry name" value="AB_hydrolase_fold"/>
</dbReference>
<reference evidence="3" key="1">
    <citation type="submission" date="2021-01" db="EMBL/GenBank/DDBJ databases">
        <authorList>
            <person name="Corre E."/>
            <person name="Pelletier E."/>
            <person name="Niang G."/>
            <person name="Scheremetjew M."/>
            <person name="Finn R."/>
            <person name="Kale V."/>
            <person name="Holt S."/>
            <person name="Cochrane G."/>
            <person name="Meng A."/>
            <person name="Brown T."/>
            <person name="Cohen L."/>
        </authorList>
    </citation>
    <scope>NUCLEOTIDE SEQUENCE</scope>
    <source>
        <strain evidence="3">RCC1871</strain>
    </source>
</reference>
<dbReference type="InterPro" id="IPR000639">
    <property type="entry name" value="Epox_hydrolase-like"/>
</dbReference>
<dbReference type="InterPro" id="IPR050228">
    <property type="entry name" value="Carboxylesterase_BioH"/>
</dbReference>
<dbReference type="PANTHER" id="PTHR43194:SF2">
    <property type="entry name" value="PEROXISOMAL MEMBRANE PROTEIN LPX1"/>
    <property type="match status" value="1"/>
</dbReference>
<feature type="compositionally biased region" description="Low complexity" evidence="1">
    <location>
        <begin position="13"/>
        <end position="23"/>
    </location>
</feature>
<evidence type="ECO:0000313" key="3">
    <source>
        <dbReference type="EMBL" id="CAE0191858.1"/>
    </source>
</evidence>
<sequence>MALLRAATSSPWATAPRATVAAASPHPHRPRGYHPQCASSADSVPARPLPCPRGLTGGPCRASASAEDKIDPTSGELISENTKDSVEVNGTRWSYRKTEGDGSGKPTVVLVHGALSSSYSYRRVIDLLGKAGYRVVAPDWPGHGDSGAPAPGKFGYGSADYVHQLAAFLHKVLGGDSKFVFVTQGFVLGQYGMLYALKNPDKIDKLVILNTPLQRKTPLPAILSKLKGSEPGLFGLPNPFAQKQSGPLDLVDAGNYMQGGSPYYLDRDDAEAYQGPFESQEFRDAAQKMMEECDYDALLDQVDEGFRTWRNNSLVAFGTSDYYIKWETASEWLEDKRTSMKFYTFTDKMGHAVQDDYPERVSEVLQNFMEGVDVQKKVDPSIKRGGDFTE</sequence>
<feature type="region of interest" description="Disordered" evidence="1">
    <location>
        <begin position="1"/>
        <end position="83"/>
    </location>
</feature>
<dbReference type="SUPFAM" id="SSF53474">
    <property type="entry name" value="alpha/beta-Hydrolases"/>
    <property type="match status" value="1"/>
</dbReference>
<feature type="domain" description="AB hydrolase-1" evidence="2">
    <location>
        <begin position="106"/>
        <end position="356"/>
    </location>
</feature>
<dbReference type="AlphaFoldDB" id="A0A7S3CBU7"/>
<organism evidence="3">
    <name type="scientific">Chloropicon roscoffensis</name>
    <dbReference type="NCBI Taxonomy" id="1461544"/>
    <lineage>
        <taxon>Eukaryota</taxon>
        <taxon>Viridiplantae</taxon>
        <taxon>Chlorophyta</taxon>
        <taxon>Chloropicophyceae</taxon>
        <taxon>Chloropicales</taxon>
        <taxon>Chloropicaceae</taxon>
        <taxon>Chloropicon</taxon>
    </lineage>
</organism>
<dbReference type="EMBL" id="HBHZ01006368">
    <property type="protein sequence ID" value="CAE0191858.1"/>
    <property type="molecule type" value="Transcribed_RNA"/>
</dbReference>
<accession>A0A7S3CBU7</accession>